<organism evidence="2">
    <name type="scientific">Trieres chinensis</name>
    <name type="common">Marine centric diatom</name>
    <name type="synonym">Odontella sinensis</name>
    <dbReference type="NCBI Taxonomy" id="1514140"/>
    <lineage>
        <taxon>Eukaryota</taxon>
        <taxon>Sar</taxon>
        <taxon>Stramenopiles</taxon>
        <taxon>Ochrophyta</taxon>
        <taxon>Bacillariophyta</taxon>
        <taxon>Mediophyceae</taxon>
        <taxon>Biddulphiophycidae</taxon>
        <taxon>Eupodiscales</taxon>
        <taxon>Parodontellaceae</taxon>
        <taxon>Trieres</taxon>
    </lineage>
</organism>
<dbReference type="InterPro" id="IPR036865">
    <property type="entry name" value="CRAL-TRIO_dom_sf"/>
</dbReference>
<name>A0A7S2ACK5_TRICV</name>
<dbReference type="GO" id="GO:0008526">
    <property type="term" value="F:phosphatidylinositol transfer activity"/>
    <property type="evidence" value="ECO:0007669"/>
    <property type="project" value="TreeGrafter"/>
</dbReference>
<dbReference type="InterPro" id="IPR052578">
    <property type="entry name" value="PI_Transfer_CRAL-TRIO"/>
</dbReference>
<dbReference type="SUPFAM" id="SSF52087">
    <property type="entry name" value="CRAL/TRIO domain"/>
    <property type="match status" value="1"/>
</dbReference>
<dbReference type="EMBL" id="HBGO01040019">
    <property type="protein sequence ID" value="CAD9363163.1"/>
    <property type="molecule type" value="Transcribed_RNA"/>
</dbReference>
<dbReference type="AlphaFoldDB" id="A0A7S2ACK5"/>
<accession>A0A7S2ACK5</accession>
<dbReference type="SUPFAM" id="SSF46938">
    <property type="entry name" value="CRAL/TRIO N-terminal domain"/>
    <property type="match status" value="1"/>
</dbReference>
<evidence type="ECO:0000313" key="2">
    <source>
        <dbReference type="EMBL" id="CAD9363163.1"/>
    </source>
</evidence>
<dbReference type="CDD" id="cd00170">
    <property type="entry name" value="SEC14"/>
    <property type="match status" value="1"/>
</dbReference>
<gene>
    <name evidence="2" type="ORF">OSIN01602_LOCUS23212</name>
</gene>
<dbReference type="PANTHER" id="PTHR45824">
    <property type="entry name" value="GH16843P"/>
    <property type="match status" value="1"/>
</dbReference>
<dbReference type="InterPro" id="IPR001251">
    <property type="entry name" value="CRAL-TRIO_dom"/>
</dbReference>
<evidence type="ECO:0000259" key="1">
    <source>
        <dbReference type="PROSITE" id="PS50191"/>
    </source>
</evidence>
<dbReference type="Pfam" id="PF00650">
    <property type="entry name" value="CRAL_TRIO"/>
    <property type="match status" value="1"/>
</dbReference>
<dbReference type="PROSITE" id="PS50191">
    <property type="entry name" value="CRAL_TRIO"/>
    <property type="match status" value="1"/>
</dbReference>
<proteinExistence type="predicted"/>
<dbReference type="InterPro" id="IPR036273">
    <property type="entry name" value="CRAL/TRIO_N_dom_sf"/>
</dbReference>
<sequence length="302" mass="35132">MTNPVIKKDDSVDEKSRSMLACLSVDELETAARSSYQYFVSSASGERPSDMVRDRHATSMAQRYLFVNFGDEKKALEMMRHTLQYRKDIGVDDIRRCFDDLDSKNEEKHELYNGIRDKLKDQFATGYTFVRGYDRKGRALYPVIPRHHPDWDREWYMKMSIYNMERALACTERKSGGAEQKILVLYDYNGYSNAHRPPISLVKDLLSCLRDHYPQCLYHAYVIDAPAIFRVFYNLIKVFIDPITKSTVQFVTGDEEKKNILGDLLDEDEAMPYMLPGGKKASDVDIQKYLYEVPFDHDCDAE</sequence>
<dbReference type="SMART" id="SM00516">
    <property type="entry name" value="SEC14"/>
    <property type="match status" value="1"/>
</dbReference>
<dbReference type="PANTHER" id="PTHR45824:SF29">
    <property type="entry name" value="GH16843P"/>
    <property type="match status" value="1"/>
</dbReference>
<protein>
    <recommendedName>
        <fullName evidence="1">CRAL-TRIO domain-containing protein</fullName>
    </recommendedName>
</protein>
<reference evidence="2" key="1">
    <citation type="submission" date="2021-01" db="EMBL/GenBank/DDBJ databases">
        <authorList>
            <person name="Corre E."/>
            <person name="Pelletier E."/>
            <person name="Niang G."/>
            <person name="Scheremetjew M."/>
            <person name="Finn R."/>
            <person name="Kale V."/>
            <person name="Holt S."/>
            <person name="Cochrane G."/>
            <person name="Meng A."/>
            <person name="Brown T."/>
            <person name="Cohen L."/>
        </authorList>
    </citation>
    <scope>NUCLEOTIDE SEQUENCE</scope>
    <source>
        <strain evidence="2">Grunow 1884</strain>
    </source>
</reference>
<feature type="domain" description="CRAL-TRIO" evidence="1">
    <location>
        <begin position="116"/>
        <end position="283"/>
    </location>
</feature>
<dbReference type="Gene3D" id="3.40.525.10">
    <property type="entry name" value="CRAL-TRIO lipid binding domain"/>
    <property type="match status" value="1"/>
</dbReference>